<protein>
    <recommendedName>
        <fullName evidence="3">S-adenosyl-L-methionine-dependent methyltransferase</fullName>
    </recommendedName>
</protein>
<dbReference type="AlphaFoldDB" id="A0A9P4M4H5"/>
<evidence type="ECO:0008006" key="3">
    <source>
        <dbReference type="Google" id="ProtNLM"/>
    </source>
</evidence>
<evidence type="ECO:0000313" key="2">
    <source>
        <dbReference type="Proteomes" id="UP000799772"/>
    </source>
</evidence>
<organism evidence="1 2">
    <name type="scientific">Rhizodiscina lignyota</name>
    <dbReference type="NCBI Taxonomy" id="1504668"/>
    <lineage>
        <taxon>Eukaryota</taxon>
        <taxon>Fungi</taxon>
        <taxon>Dikarya</taxon>
        <taxon>Ascomycota</taxon>
        <taxon>Pezizomycotina</taxon>
        <taxon>Dothideomycetes</taxon>
        <taxon>Pleosporomycetidae</taxon>
        <taxon>Aulographales</taxon>
        <taxon>Rhizodiscinaceae</taxon>
        <taxon>Rhizodiscina</taxon>
    </lineage>
</organism>
<sequence length="266" mass="30008">MLPHNRKEIDRMKNQHEWIKCSFGGLIKAPIDYEKKKQKILDSAAADGTWLSDACTLFPAETELVGFDIAPELFLPSELLPPNIALVPGDVLKELPDEWKANFDLVHQRFVCPGFSELQIRECLGRLMECVRPGGWIQLVEPAANENVSGPDPTAFMVLHRFADKCMQSPNPRDLILSILKEGGFINVNVEGLDLVVGKFQGNRELDVRGRKSMRAAVENMTAIASARQLEGPMADWDDLLDRFEADMAKYRTAIRHNIIWAQRPE</sequence>
<dbReference type="InterPro" id="IPR029063">
    <property type="entry name" value="SAM-dependent_MTases_sf"/>
</dbReference>
<reference evidence="1" key="1">
    <citation type="journal article" date="2020" name="Stud. Mycol.">
        <title>101 Dothideomycetes genomes: a test case for predicting lifestyles and emergence of pathogens.</title>
        <authorList>
            <person name="Haridas S."/>
            <person name="Albert R."/>
            <person name="Binder M."/>
            <person name="Bloem J."/>
            <person name="Labutti K."/>
            <person name="Salamov A."/>
            <person name="Andreopoulos B."/>
            <person name="Baker S."/>
            <person name="Barry K."/>
            <person name="Bills G."/>
            <person name="Bluhm B."/>
            <person name="Cannon C."/>
            <person name="Castanera R."/>
            <person name="Culley D."/>
            <person name="Daum C."/>
            <person name="Ezra D."/>
            <person name="Gonzalez J."/>
            <person name="Henrissat B."/>
            <person name="Kuo A."/>
            <person name="Liang C."/>
            <person name="Lipzen A."/>
            <person name="Lutzoni F."/>
            <person name="Magnuson J."/>
            <person name="Mondo S."/>
            <person name="Nolan M."/>
            <person name="Ohm R."/>
            <person name="Pangilinan J."/>
            <person name="Park H.-J."/>
            <person name="Ramirez L."/>
            <person name="Alfaro M."/>
            <person name="Sun H."/>
            <person name="Tritt A."/>
            <person name="Yoshinaga Y."/>
            <person name="Zwiers L.-H."/>
            <person name="Turgeon B."/>
            <person name="Goodwin S."/>
            <person name="Spatafora J."/>
            <person name="Crous P."/>
            <person name="Grigoriev I."/>
        </authorList>
    </citation>
    <scope>NUCLEOTIDE SEQUENCE</scope>
    <source>
        <strain evidence="1">CBS 133067</strain>
    </source>
</reference>
<dbReference type="Proteomes" id="UP000799772">
    <property type="component" value="Unassembled WGS sequence"/>
</dbReference>
<dbReference type="Gene3D" id="3.40.50.150">
    <property type="entry name" value="Vaccinia Virus protein VP39"/>
    <property type="match status" value="1"/>
</dbReference>
<dbReference type="OrthoDB" id="184880at2759"/>
<comment type="caution">
    <text evidence="1">The sequence shown here is derived from an EMBL/GenBank/DDBJ whole genome shotgun (WGS) entry which is preliminary data.</text>
</comment>
<evidence type="ECO:0000313" key="1">
    <source>
        <dbReference type="EMBL" id="KAF2092844.1"/>
    </source>
</evidence>
<name>A0A9P4M4H5_9PEZI</name>
<keyword evidence="2" id="KW-1185">Reference proteome</keyword>
<proteinExistence type="predicted"/>
<dbReference type="EMBL" id="ML978142">
    <property type="protein sequence ID" value="KAF2092844.1"/>
    <property type="molecule type" value="Genomic_DNA"/>
</dbReference>
<accession>A0A9P4M4H5</accession>
<dbReference type="SUPFAM" id="SSF53335">
    <property type="entry name" value="S-adenosyl-L-methionine-dependent methyltransferases"/>
    <property type="match status" value="1"/>
</dbReference>
<gene>
    <name evidence="1" type="ORF">NA57DRAFT_69591</name>
</gene>